<dbReference type="EMBL" id="BPLR01006643">
    <property type="protein sequence ID" value="GIY11411.1"/>
    <property type="molecule type" value="Genomic_DNA"/>
</dbReference>
<sequence>MAMRFFLFVTLLTASEVLKFSEAGIIGDIGNIIKGIVRFIVTSVEQIAIDIFNPPKSNNDSIQYLLYTPDSPDEACHLEPRQEALEKCPFNSSYPLKILIHGFLVTLNPKNRFLVLNSGSSDLYVSIAGKKSISNDDDTNSDRFVVRKKIMRAKFSLKVNKIKTRMLELYDYNVIIVNYTSYNQPPYILAAFNTEIIGNQVADLIKFLEKYKGVDPKNMHLIGFSLGAQVAGQAGKNTPNLARITGLDPAAPLFSFPINVFHTLKHTDADFVDVIHTSTFKYGYGMHVPVGNIDFYPNGGVFYKLDVSKIHLVSALYHPHSDLAITTRRLFISTYLLILQSAFSGQ</sequence>
<dbReference type="GO" id="GO:0005615">
    <property type="term" value="C:extracellular space"/>
    <property type="evidence" value="ECO:0007669"/>
    <property type="project" value="TreeGrafter"/>
</dbReference>
<name>A0AAV4QTJ9_CAEEX</name>
<keyword evidence="8" id="KW-1185">Reference proteome</keyword>
<dbReference type="InterPro" id="IPR013818">
    <property type="entry name" value="Lipase"/>
</dbReference>
<evidence type="ECO:0000256" key="3">
    <source>
        <dbReference type="ARBA" id="ARBA00022525"/>
    </source>
</evidence>
<proteinExistence type="inferred from homology"/>
<evidence type="ECO:0000256" key="5">
    <source>
        <dbReference type="SAM" id="SignalP"/>
    </source>
</evidence>
<comment type="subcellular location">
    <subcellularLocation>
        <location evidence="1">Secreted</location>
    </subcellularLocation>
</comment>
<comment type="caution">
    <text evidence="7">The sequence shown here is derived from an EMBL/GenBank/DDBJ whole genome shotgun (WGS) entry which is preliminary data.</text>
</comment>
<keyword evidence="5" id="KW-0732">Signal</keyword>
<dbReference type="InterPro" id="IPR000734">
    <property type="entry name" value="TAG_lipase"/>
</dbReference>
<dbReference type="Gene3D" id="3.40.50.1820">
    <property type="entry name" value="alpha/beta hydrolase"/>
    <property type="match status" value="1"/>
</dbReference>
<comment type="similarity">
    <text evidence="2 4">Belongs to the AB hydrolase superfamily. Lipase family.</text>
</comment>
<evidence type="ECO:0000256" key="4">
    <source>
        <dbReference type="RuleBase" id="RU004262"/>
    </source>
</evidence>
<dbReference type="AlphaFoldDB" id="A0AAV4QTJ9"/>
<dbReference type="GO" id="GO:0016298">
    <property type="term" value="F:lipase activity"/>
    <property type="evidence" value="ECO:0007669"/>
    <property type="project" value="InterPro"/>
</dbReference>
<dbReference type="PANTHER" id="PTHR11610">
    <property type="entry name" value="LIPASE"/>
    <property type="match status" value="1"/>
</dbReference>
<feature type="signal peptide" evidence="5">
    <location>
        <begin position="1"/>
        <end position="23"/>
    </location>
</feature>
<keyword evidence="3" id="KW-0964">Secreted</keyword>
<reference evidence="7 8" key="1">
    <citation type="submission" date="2021-06" db="EMBL/GenBank/DDBJ databases">
        <title>Caerostris extrusa draft genome.</title>
        <authorList>
            <person name="Kono N."/>
            <person name="Arakawa K."/>
        </authorList>
    </citation>
    <scope>NUCLEOTIDE SEQUENCE [LARGE SCALE GENOMIC DNA]</scope>
</reference>
<dbReference type="Proteomes" id="UP001054945">
    <property type="component" value="Unassembled WGS sequence"/>
</dbReference>
<evidence type="ECO:0000256" key="1">
    <source>
        <dbReference type="ARBA" id="ARBA00004613"/>
    </source>
</evidence>
<dbReference type="Pfam" id="PF00151">
    <property type="entry name" value="Lipase"/>
    <property type="match status" value="1"/>
</dbReference>
<feature type="domain" description="Lipase" evidence="6">
    <location>
        <begin position="57"/>
        <end position="301"/>
    </location>
</feature>
<evidence type="ECO:0000313" key="7">
    <source>
        <dbReference type="EMBL" id="GIY11411.1"/>
    </source>
</evidence>
<evidence type="ECO:0000259" key="6">
    <source>
        <dbReference type="Pfam" id="PF00151"/>
    </source>
</evidence>
<accession>A0AAV4QTJ9</accession>
<dbReference type="SUPFAM" id="SSF53474">
    <property type="entry name" value="alpha/beta-Hydrolases"/>
    <property type="match status" value="1"/>
</dbReference>
<gene>
    <name evidence="7" type="primary">Lipg</name>
    <name evidence="7" type="ORF">CEXT_195981</name>
</gene>
<feature type="chain" id="PRO_5043562543" evidence="5">
    <location>
        <begin position="24"/>
        <end position="346"/>
    </location>
</feature>
<protein>
    <submittedName>
        <fullName evidence="7">Endothelial lipase</fullName>
    </submittedName>
</protein>
<dbReference type="InterPro" id="IPR029058">
    <property type="entry name" value="AB_hydrolase_fold"/>
</dbReference>
<organism evidence="7 8">
    <name type="scientific">Caerostris extrusa</name>
    <name type="common">Bark spider</name>
    <name type="synonym">Caerostris bankana</name>
    <dbReference type="NCBI Taxonomy" id="172846"/>
    <lineage>
        <taxon>Eukaryota</taxon>
        <taxon>Metazoa</taxon>
        <taxon>Ecdysozoa</taxon>
        <taxon>Arthropoda</taxon>
        <taxon>Chelicerata</taxon>
        <taxon>Arachnida</taxon>
        <taxon>Araneae</taxon>
        <taxon>Araneomorphae</taxon>
        <taxon>Entelegynae</taxon>
        <taxon>Araneoidea</taxon>
        <taxon>Araneidae</taxon>
        <taxon>Caerostris</taxon>
    </lineage>
</organism>
<evidence type="ECO:0000256" key="2">
    <source>
        <dbReference type="ARBA" id="ARBA00010701"/>
    </source>
</evidence>
<evidence type="ECO:0000313" key="8">
    <source>
        <dbReference type="Proteomes" id="UP001054945"/>
    </source>
</evidence>
<dbReference type="GO" id="GO:0016042">
    <property type="term" value="P:lipid catabolic process"/>
    <property type="evidence" value="ECO:0007669"/>
    <property type="project" value="TreeGrafter"/>
</dbReference>